<feature type="transmembrane region" description="Helical" evidence="14">
    <location>
        <begin position="327"/>
        <end position="350"/>
    </location>
</feature>
<dbReference type="PANTHER" id="PTHR10120">
    <property type="entry name" value="CAAX PRENYL PROTEASE 1"/>
    <property type="match status" value="1"/>
</dbReference>
<feature type="binding site" evidence="13">
    <location>
        <position position="284"/>
    </location>
    <ligand>
        <name>Zn(2+)</name>
        <dbReference type="ChEBI" id="CHEBI:29105"/>
        <note>catalytic</note>
    </ligand>
</feature>
<feature type="binding site" evidence="13">
    <location>
        <position position="280"/>
    </location>
    <ligand>
        <name>Zn(2+)</name>
        <dbReference type="ChEBI" id="CHEBI:29105"/>
        <note>catalytic</note>
    </ligand>
</feature>
<evidence type="ECO:0000259" key="15">
    <source>
        <dbReference type="Pfam" id="PF01435"/>
    </source>
</evidence>
<evidence type="ECO:0000256" key="13">
    <source>
        <dbReference type="PIRSR" id="PIRSR627057-2"/>
    </source>
</evidence>
<keyword evidence="3 14" id="KW-0812">Transmembrane</keyword>
<evidence type="ECO:0000256" key="14">
    <source>
        <dbReference type="RuleBase" id="RU366005"/>
    </source>
</evidence>
<dbReference type="AlphaFoldDB" id="A0AB34JRL7"/>
<keyword evidence="8 14" id="KW-1133">Transmembrane helix</keyword>
<dbReference type="GO" id="GO:0005789">
    <property type="term" value="C:endoplasmic reticulum membrane"/>
    <property type="evidence" value="ECO:0007669"/>
    <property type="project" value="UniProtKB-SubCell"/>
</dbReference>
<comment type="function">
    <text evidence="14">Proteolytically removes the C-terminal three residues of farnesylated proteins.</text>
</comment>
<feature type="binding site" evidence="13">
    <location>
        <position position="358"/>
    </location>
    <ligand>
        <name>Zn(2+)</name>
        <dbReference type="ChEBI" id="CHEBI:29105"/>
        <note>catalytic</note>
    </ligand>
</feature>
<dbReference type="GO" id="GO:0071586">
    <property type="term" value="P:CAAX-box protein processing"/>
    <property type="evidence" value="ECO:0007669"/>
    <property type="project" value="UniProtKB-UniRule"/>
</dbReference>
<feature type="active site" description="Proton donor" evidence="12">
    <location>
        <position position="362"/>
    </location>
</feature>
<evidence type="ECO:0000256" key="3">
    <source>
        <dbReference type="ARBA" id="ARBA00022692"/>
    </source>
</evidence>
<evidence type="ECO:0000256" key="12">
    <source>
        <dbReference type="PIRSR" id="PIRSR627057-1"/>
    </source>
</evidence>
<feature type="transmembrane region" description="Helical" evidence="14">
    <location>
        <begin position="152"/>
        <end position="174"/>
    </location>
</feature>
<dbReference type="Pfam" id="PF01435">
    <property type="entry name" value="Peptidase_M48"/>
    <property type="match status" value="1"/>
</dbReference>
<comment type="caution">
    <text evidence="17">The sequence shown here is derived from an EMBL/GenBank/DDBJ whole genome shotgun (WGS) entry which is preliminary data.</text>
</comment>
<evidence type="ECO:0000259" key="16">
    <source>
        <dbReference type="Pfam" id="PF16491"/>
    </source>
</evidence>
<feature type="domain" description="CAAX prenyl protease 1 N-terminal" evidence="16">
    <location>
        <begin position="27"/>
        <end position="205"/>
    </location>
</feature>
<dbReference type="GO" id="GO:0046872">
    <property type="term" value="F:metal ion binding"/>
    <property type="evidence" value="ECO:0007669"/>
    <property type="project" value="UniProtKB-UniRule"/>
</dbReference>
<keyword evidence="10 14" id="KW-0472">Membrane</keyword>
<evidence type="ECO:0000256" key="7">
    <source>
        <dbReference type="ARBA" id="ARBA00022833"/>
    </source>
</evidence>
<dbReference type="InterPro" id="IPR032456">
    <property type="entry name" value="Peptidase_M48_N"/>
</dbReference>
<feature type="domain" description="Peptidase M48" evidence="15">
    <location>
        <begin position="210"/>
        <end position="415"/>
    </location>
</feature>
<dbReference type="Proteomes" id="UP001515480">
    <property type="component" value="Unassembled WGS sequence"/>
</dbReference>
<keyword evidence="7 13" id="KW-0862">Zinc</keyword>
<evidence type="ECO:0000313" key="17">
    <source>
        <dbReference type="EMBL" id="KAL1523366.1"/>
    </source>
</evidence>
<dbReference type="Gene3D" id="3.30.2010.10">
    <property type="entry name" value="Metalloproteases ('zincins'), catalytic domain"/>
    <property type="match status" value="1"/>
</dbReference>
<sequence>MEVVRLVVLSALFGEYFLSLLAEVLQYRALGQPLPADFRDTFDDAKYVAAQQYARARSLLSASRATFDLLLLLLAWFALRLFERLDVFVRGVFPSDDPWAVVPRGILYWGALAGLATILDLPHAVYSTFVLEARFGFNNTTVRTFIMDRVKGLMLALVLGPPMGAAVLAFFTFAGDAAWLWVWLALTAFQLLLLFIAPACIMPLFISFTPLEDGPLKRAIHEYASQVGFAFGGIFQVDGSTRSNHSNAFFTGFGATKRIALFDTLIAQTTLPELVAILAHEVGHEKRGHIKQSLAFSVLYLFVMLYLVSLFISYTPLFTAFFVSTPSVYVGLLLFQMLFAPLDTFLQIVLSARSRANEFEADRYSVETYKQPEALISGLKKLTRENLSNLTPHPLYVFLHYSHPPVVERIAAIRRHHLEVGGTAPHSGAPRHKKFWLL</sequence>
<accession>A0AB34JRL7</accession>
<protein>
    <recommendedName>
        <fullName evidence="14">CAAX prenyl protease</fullName>
        <ecNumber evidence="14">3.4.24.84</ecNumber>
    </recommendedName>
</protein>
<evidence type="ECO:0000256" key="2">
    <source>
        <dbReference type="ARBA" id="ARBA00022670"/>
    </source>
</evidence>
<evidence type="ECO:0000256" key="8">
    <source>
        <dbReference type="ARBA" id="ARBA00022989"/>
    </source>
</evidence>
<evidence type="ECO:0000256" key="11">
    <source>
        <dbReference type="ARBA" id="ARBA00044456"/>
    </source>
</evidence>
<evidence type="ECO:0000256" key="10">
    <source>
        <dbReference type="ARBA" id="ARBA00023136"/>
    </source>
</evidence>
<name>A0AB34JRL7_PRYPA</name>
<dbReference type="InterPro" id="IPR027057">
    <property type="entry name" value="CAXX_Prtase_1"/>
</dbReference>
<comment type="similarity">
    <text evidence="14">Belongs to the peptidase M48A family.</text>
</comment>
<gene>
    <name evidence="17" type="ORF">AB1Y20_018310</name>
</gene>
<evidence type="ECO:0000256" key="5">
    <source>
        <dbReference type="ARBA" id="ARBA00022801"/>
    </source>
</evidence>
<comment type="cofactor">
    <cofactor evidence="13 14">
        <name>Zn(2+)</name>
        <dbReference type="ChEBI" id="CHEBI:29105"/>
    </cofactor>
    <text evidence="13 14">Binds 1 zinc ion per subunit.</text>
</comment>
<evidence type="ECO:0000256" key="6">
    <source>
        <dbReference type="ARBA" id="ARBA00022824"/>
    </source>
</evidence>
<keyword evidence="4 13" id="KW-0479">Metal-binding</keyword>
<dbReference type="EC" id="3.4.24.84" evidence="14"/>
<keyword evidence="2 14" id="KW-0645">Protease</keyword>
<reference evidence="17 18" key="1">
    <citation type="journal article" date="2024" name="Science">
        <title>Giant polyketide synthase enzymes in the biosynthesis of giant marine polyether toxins.</title>
        <authorList>
            <person name="Fallon T.R."/>
            <person name="Shende V.V."/>
            <person name="Wierzbicki I.H."/>
            <person name="Pendleton A.L."/>
            <person name="Watervoot N.F."/>
            <person name="Auber R.P."/>
            <person name="Gonzalez D.J."/>
            <person name="Wisecaver J.H."/>
            <person name="Moore B.S."/>
        </authorList>
    </citation>
    <scope>NUCLEOTIDE SEQUENCE [LARGE SCALE GENOMIC DNA]</scope>
    <source>
        <strain evidence="17 18">12B1</strain>
    </source>
</reference>
<dbReference type="FunFam" id="3.30.2010.10:FF:000002">
    <property type="entry name" value="CAAX prenyl protease"/>
    <property type="match status" value="1"/>
</dbReference>
<evidence type="ECO:0000256" key="9">
    <source>
        <dbReference type="ARBA" id="ARBA00023049"/>
    </source>
</evidence>
<evidence type="ECO:0000313" key="18">
    <source>
        <dbReference type="Proteomes" id="UP001515480"/>
    </source>
</evidence>
<dbReference type="EMBL" id="JBGBPQ010000006">
    <property type="protein sequence ID" value="KAL1523366.1"/>
    <property type="molecule type" value="Genomic_DNA"/>
</dbReference>
<dbReference type="CDD" id="cd07343">
    <property type="entry name" value="M48A_Zmpste24p_like"/>
    <property type="match status" value="1"/>
</dbReference>
<dbReference type="InterPro" id="IPR001915">
    <property type="entry name" value="Peptidase_M48"/>
</dbReference>
<keyword evidence="18" id="KW-1185">Reference proteome</keyword>
<evidence type="ECO:0000256" key="4">
    <source>
        <dbReference type="ARBA" id="ARBA00022723"/>
    </source>
</evidence>
<feature type="transmembrane region" description="Helical" evidence="14">
    <location>
        <begin position="65"/>
        <end position="82"/>
    </location>
</feature>
<feature type="transmembrane region" description="Helical" evidence="14">
    <location>
        <begin position="180"/>
        <end position="208"/>
    </location>
</feature>
<comment type="subcellular location">
    <subcellularLocation>
        <location evidence="1 14">Endoplasmic reticulum membrane</location>
        <topology evidence="1 14">Multi-pass membrane protein</topology>
    </subcellularLocation>
</comment>
<feature type="active site" evidence="12">
    <location>
        <position position="281"/>
    </location>
</feature>
<comment type="catalytic activity">
    <reaction evidence="11 14">
        <text>Hydrolyzes the peptide bond -P2-(S-farnesyl or geranylgeranyl)C-P1'-P2'-P3'-COOH where P1' and P2' are amino acids with aliphatic side chains and P3' is any C-terminal residue.</text>
        <dbReference type="EC" id="3.4.24.84"/>
    </reaction>
</comment>
<feature type="transmembrane region" description="Helical" evidence="14">
    <location>
        <begin position="106"/>
        <end position="131"/>
    </location>
</feature>
<evidence type="ECO:0000256" key="1">
    <source>
        <dbReference type="ARBA" id="ARBA00004477"/>
    </source>
</evidence>
<dbReference type="GO" id="GO:0004222">
    <property type="term" value="F:metalloendopeptidase activity"/>
    <property type="evidence" value="ECO:0007669"/>
    <property type="project" value="UniProtKB-UniRule"/>
</dbReference>
<proteinExistence type="inferred from homology"/>
<organism evidence="17 18">
    <name type="scientific">Prymnesium parvum</name>
    <name type="common">Toxic golden alga</name>
    <dbReference type="NCBI Taxonomy" id="97485"/>
    <lineage>
        <taxon>Eukaryota</taxon>
        <taxon>Haptista</taxon>
        <taxon>Haptophyta</taxon>
        <taxon>Prymnesiophyceae</taxon>
        <taxon>Prymnesiales</taxon>
        <taxon>Prymnesiaceae</taxon>
        <taxon>Prymnesium</taxon>
    </lineage>
</organism>
<dbReference type="Pfam" id="PF16491">
    <property type="entry name" value="Peptidase_M48_N"/>
    <property type="match status" value="1"/>
</dbReference>
<keyword evidence="5 14" id="KW-0378">Hydrolase</keyword>
<keyword evidence="9 14" id="KW-0482">Metalloprotease</keyword>
<feature type="transmembrane region" description="Helical" evidence="14">
    <location>
        <begin position="294"/>
        <end position="315"/>
    </location>
</feature>
<keyword evidence="6 14" id="KW-0256">Endoplasmic reticulum</keyword>